<evidence type="ECO:0000313" key="1">
    <source>
        <dbReference type="EMBL" id="RIA96707.1"/>
    </source>
</evidence>
<name>A0A397TJS2_9GLOM</name>
<accession>A0A397TJS2</accession>
<protein>
    <submittedName>
        <fullName evidence="1">Uncharacterized protein</fullName>
    </submittedName>
</protein>
<dbReference type="OrthoDB" id="2328964at2759"/>
<dbReference type="Proteomes" id="UP000265703">
    <property type="component" value="Unassembled WGS sequence"/>
</dbReference>
<evidence type="ECO:0000313" key="2">
    <source>
        <dbReference type="Proteomes" id="UP000265703"/>
    </source>
</evidence>
<reference evidence="1 2" key="1">
    <citation type="submission" date="2018-06" db="EMBL/GenBank/DDBJ databases">
        <title>Comparative genomics reveals the genomic features of Rhizophagus irregularis, R. cerebriforme, R. diaphanum and Gigaspora rosea, and their symbiotic lifestyle signature.</title>
        <authorList>
            <person name="Morin E."/>
            <person name="San Clemente H."/>
            <person name="Chen E.C.H."/>
            <person name="De La Providencia I."/>
            <person name="Hainaut M."/>
            <person name="Kuo A."/>
            <person name="Kohler A."/>
            <person name="Murat C."/>
            <person name="Tang N."/>
            <person name="Roy S."/>
            <person name="Loubradou J."/>
            <person name="Henrissat B."/>
            <person name="Grigoriev I.V."/>
            <person name="Corradi N."/>
            <person name="Roux C."/>
            <person name="Martin F.M."/>
        </authorList>
    </citation>
    <scope>NUCLEOTIDE SEQUENCE [LARGE SCALE GENOMIC DNA]</scope>
    <source>
        <strain evidence="1 2">DAOM 227022</strain>
    </source>
</reference>
<proteinExistence type="predicted"/>
<dbReference type="AlphaFoldDB" id="A0A397TJS2"/>
<sequence length="221" mass="26274">MNTNNMITFNSENRQAIQNCPSTQVLHLNELKLFYQAPNDNNFYHVTCKIILQDYQSENSVPWDDDNYDYEFFFQNYHVTCKLLTHSLVLNILNKEIYGRDFDINDLKRKYLLLTSRQKLNLELNLKQILPLYLPQYSIPDISDGETKLNNDKFLDSSHNENNITSYSMINNNFDNDNGWQCNGSNDYISQRDENETGIYTRHVNHSQQHFDFPQYPNFQQ</sequence>
<keyword evidence="2" id="KW-1185">Reference proteome</keyword>
<gene>
    <name evidence="1" type="ORF">C1645_802246</name>
</gene>
<comment type="caution">
    <text evidence="1">The sequence shown here is derived from an EMBL/GenBank/DDBJ whole genome shotgun (WGS) entry which is preliminary data.</text>
</comment>
<dbReference type="EMBL" id="QKYT01000040">
    <property type="protein sequence ID" value="RIA96707.1"/>
    <property type="molecule type" value="Genomic_DNA"/>
</dbReference>
<organism evidence="1 2">
    <name type="scientific">Glomus cerebriforme</name>
    <dbReference type="NCBI Taxonomy" id="658196"/>
    <lineage>
        <taxon>Eukaryota</taxon>
        <taxon>Fungi</taxon>
        <taxon>Fungi incertae sedis</taxon>
        <taxon>Mucoromycota</taxon>
        <taxon>Glomeromycotina</taxon>
        <taxon>Glomeromycetes</taxon>
        <taxon>Glomerales</taxon>
        <taxon>Glomeraceae</taxon>
        <taxon>Glomus</taxon>
    </lineage>
</organism>